<dbReference type="RefSeq" id="WP_111540984.1">
    <property type="nucleotide sequence ID" value="NZ_QKYV01000004.1"/>
</dbReference>
<dbReference type="Gene3D" id="3.40.50.300">
    <property type="entry name" value="P-loop containing nucleotide triphosphate hydrolases"/>
    <property type="match status" value="1"/>
</dbReference>
<dbReference type="PANTHER" id="PTHR32182:SF22">
    <property type="entry name" value="ATP-DEPENDENT ENDONUCLEASE, OLD FAMILY-RELATED"/>
    <property type="match status" value="1"/>
</dbReference>
<evidence type="ECO:0000259" key="1">
    <source>
        <dbReference type="Pfam" id="PF13304"/>
    </source>
</evidence>
<comment type="caution">
    <text evidence="2">The sequence shown here is derived from an EMBL/GenBank/DDBJ whole genome shotgun (WGS) entry which is preliminary data.</text>
</comment>
<dbReference type="AlphaFoldDB" id="A0A2W7I1J7"/>
<proteinExistence type="predicted"/>
<accession>A0A2W7I1J7</accession>
<evidence type="ECO:0000313" key="3">
    <source>
        <dbReference type="Proteomes" id="UP000249542"/>
    </source>
</evidence>
<name>A0A2W7I1J7_9FLAO</name>
<gene>
    <name evidence="2" type="ORF">LX95_01680</name>
</gene>
<dbReference type="GO" id="GO:0016887">
    <property type="term" value="F:ATP hydrolysis activity"/>
    <property type="evidence" value="ECO:0007669"/>
    <property type="project" value="InterPro"/>
</dbReference>
<dbReference type="GO" id="GO:0000731">
    <property type="term" value="P:DNA synthesis involved in DNA repair"/>
    <property type="evidence" value="ECO:0007669"/>
    <property type="project" value="TreeGrafter"/>
</dbReference>
<protein>
    <submittedName>
        <fullName evidence="2">Putative ATPase</fullName>
    </submittedName>
</protein>
<dbReference type="InterPro" id="IPR003959">
    <property type="entry name" value="ATPase_AAA_core"/>
</dbReference>
<dbReference type="PANTHER" id="PTHR32182">
    <property type="entry name" value="DNA REPLICATION AND REPAIR PROTEIN RECF"/>
    <property type="match status" value="1"/>
</dbReference>
<dbReference type="GO" id="GO:0006302">
    <property type="term" value="P:double-strand break repair"/>
    <property type="evidence" value="ECO:0007669"/>
    <property type="project" value="TreeGrafter"/>
</dbReference>
<keyword evidence="3" id="KW-1185">Reference proteome</keyword>
<organism evidence="2 3">
    <name type="scientific">Mesonia algae</name>
    <dbReference type="NCBI Taxonomy" id="213248"/>
    <lineage>
        <taxon>Bacteria</taxon>
        <taxon>Pseudomonadati</taxon>
        <taxon>Bacteroidota</taxon>
        <taxon>Flavobacteriia</taxon>
        <taxon>Flavobacteriales</taxon>
        <taxon>Flavobacteriaceae</taxon>
        <taxon>Mesonia</taxon>
    </lineage>
</organism>
<dbReference type="CDD" id="cd00267">
    <property type="entry name" value="ABC_ATPase"/>
    <property type="match status" value="1"/>
</dbReference>
<dbReference type="Pfam" id="PF13304">
    <property type="entry name" value="AAA_21"/>
    <property type="match status" value="1"/>
</dbReference>
<dbReference type="PIRSF" id="PIRSF029347">
    <property type="entry name" value="RecF"/>
    <property type="match status" value="1"/>
</dbReference>
<feature type="domain" description="ATPase AAA-type core" evidence="1">
    <location>
        <begin position="23"/>
        <end position="315"/>
    </location>
</feature>
<dbReference type="Proteomes" id="UP000249542">
    <property type="component" value="Unassembled WGS sequence"/>
</dbReference>
<dbReference type="SUPFAM" id="SSF52540">
    <property type="entry name" value="P-loop containing nucleoside triphosphate hydrolases"/>
    <property type="match status" value="1"/>
</dbReference>
<reference evidence="2 3" key="1">
    <citation type="submission" date="2018-06" db="EMBL/GenBank/DDBJ databases">
        <title>Genomic Encyclopedia of Archaeal and Bacterial Type Strains, Phase II (KMG-II): from individual species to whole genera.</title>
        <authorList>
            <person name="Goeker M."/>
        </authorList>
    </citation>
    <scope>NUCLEOTIDE SEQUENCE [LARGE SCALE GENOMIC DNA]</scope>
    <source>
        <strain evidence="2 3">DSM 15361</strain>
    </source>
</reference>
<sequence length="365" mass="42130">MINKIEIKGFKSIKELDLNLKPINVLIGSNGVGKSNFISFFKLVNNIYEQRLENYSIKRGAENLLHFGRKESKEISGYLEFDYKNAYGFNLEGTDNNTLFLNEEITYFNKSKGGLTDFYGGGWSWNVINSNSKESVLKNNNKGISYYVNNYIRNFKIYHFHDTSDTSALRTPAMLNDNISLREDAGNLAAYLYLLQEKQTKYFKRIEHTIKSIAPYFEKFELQPDRLNEERINLEWREINHPDTPFNANHFSDGTIRFIALTALLTQPNLPEVIIIDEPELGLHPVAINKLAGLIKKASVKCQIIISTQSVNLVSNFDPEDIITVDRFNNQSVFNRLEDKDLNKWLNDFSLGELWLKNIIKGQPY</sequence>
<evidence type="ECO:0000313" key="2">
    <source>
        <dbReference type="EMBL" id="PZW40614.1"/>
    </source>
</evidence>
<dbReference type="GO" id="GO:0005524">
    <property type="term" value="F:ATP binding"/>
    <property type="evidence" value="ECO:0007669"/>
    <property type="project" value="InterPro"/>
</dbReference>
<dbReference type="InterPro" id="IPR027417">
    <property type="entry name" value="P-loop_NTPase"/>
</dbReference>
<dbReference type="InterPro" id="IPR014555">
    <property type="entry name" value="RecF-like"/>
</dbReference>
<dbReference type="EMBL" id="QKYV01000004">
    <property type="protein sequence ID" value="PZW40614.1"/>
    <property type="molecule type" value="Genomic_DNA"/>
</dbReference>